<evidence type="ECO:0000256" key="3">
    <source>
        <dbReference type="ARBA" id="ARBA00023295"/>
    </source>
</evidence>
<dbReference type="GeneID" id="96999301"/>
<dbReference type="GO" id="GO:0016052">
    <property type="term" value="P:carbohydrate catabolic process"/>
    <property type="evidence" value="ECO:0007669"/>
    <property type="project" value="TreeGrafter"/>
</dbReference>
<dbReference type="GO" id="GO:0005829">
    <property type="term" value="C:cytosol"/>
    <property type="evidence" value="ECO:0007669"/>
    <property type="project" value="TreeGrafter"/>
</dbReference>
<reference evidence="6 7" key="1">
    <citation type="submission" date="2012-01" db="EMBL/GenBank/DDBJ databases">
        <title>The Genome Sequence of Helcococcus kunzii ATCC 51366.</title>
        <authorList>
            <consortium name="The Broad Institute Genome Sequencing Platform"/>
            <person name="Earl A."/>
            <person name="Ward D."/>
            <person name="Feldgarden M."/>
            <person name="Gevers D."/>
            <person name="Huys G."/>
            <person name="Young S.K."/>
            <person name="Zeng Q."/>
            <person name="Gargeya S."/>
            <person name="Fitzgerald M."/>
            <person name="Haas B."/>
            <person name="Abouelleil A."/>
            <person name="Alvarado L."/>
            <person name="Arachchi H.M."/>
            <person name="Berlin A."/>
            <person name="Chapman S.B."/>
            <person name="Gearin G."/>
            <person name="Goldberg J."/>
            <person name="Griggs A."/>
            <person name="Gujja S."/>
            <person name="Hansen M."/>
            <person name="Heiman D."/>
            <person name="Howarth C."/>
            <person name="Larimer J."/>
            <person name="Lui A."/>
            <person name="MacDonald P.J.P."/>
            <person name="McCowen C."/>
            <person name="Montmayeur A."/>
            <person name="Murphy C."/>
            <person name="Neiman D."/>
            <person name="Pearson M."/>
            <person name="Priest M."/>
            <person name="Roberts A."/>
            <person name="Saif S."/>
            <person name="Shea T."/>
            <person name="Sisk P."/>
            <person name="Stolte C."/>
            <person name="Sykes S."/>
            <person name="Wortman J."/>
            <person name="Nusbaum C."/>
            <person name="Birren B."/>
        </authorList>
    </citation>
    <scope>NUCLEOTIDE SEQUENCE [LARGE SCALE GENOMIC DNA]</scope>
    <source>
        <strain evidence="6 7">ATCC 51366</strain>
    </source>
</reference>
<dbReference type="Pfam" id="PF00232">
    <property type="entry name" value="Glyco_hydro_1"/>
    <property type="match status" value="1"/>
</dbReference>
<evidence type="ECO:0008006" key="8">
    <source>
        <dbReference type="Google" id="ProtNLM"/>
    </source>
</evidence>
<dbReference type="RefSeq" id="WP_005398849.1">
    <property type="nucleotide sequence ID" value="NZ_JH601088.1"/>
</dbReference>
<accession>H3NPR2</accession>
<proteinExistence type="inferred from homology"/>
<dbReference type="AlphaFoldDB" id="H3NPR2"/>
<gene>
    <name evidence="6" type="ORF">HMPREF9709_01334</name>
</gene>
<dbReference type="PANTHER" id="PTHR10353:SF136">
    <property type="entry name" value="ARYL-PHOSPHO-BETA-D-GLUCOSIDASE BGLC"/>
    <property type="match status" value="1"/>
</dbReference>
<dbReference type="HOGENOM" id="CLU_001859_0_2_9"/>
<dbReference type="GO" id="GO:0008422">
    <property type="term" value="F:beta-glucosidase activity"/>
    <property type="evidence" value="ECO:0007669"/>
    <property type="project" value="TreeGrafter"/>
</dbReference>
<sequence length="450" mass="52882">MSKFMWGNSTSSMQTEGAYNIGGKGKSVYDIIEATENSSDWKVAIDEYHRYEEDIKLMKEMGMNAYRFQISWSRIYPKGYGQVNEEGLEFYDNLIDCLIENEIEPIICLYHFDMPLELSEKYNGFSSRTVLDYFVEYGKTVIDRFNKKVKYWLTFNEQNIFSFDAAFRIAGSKKEHTLDNLYEIQHYAMISHAKIENYIRENYPDLKIGGMLAYAPYYPNSSNPADVLLAKDYDSFYNLVHLYLFTGKGYPQFFTKYLVNNDIELDITTEDIEYINAMKSDFISFSYYQSQTISNENYEFNPLKAQGFVDNKYLDRSEWNWEIDPDGLYISMRNIYDFCQIPLFIVENGIGIREKLPENEYIEDDTRIKYHKGHIEAMNKAINDGVQCIGYLGWGLIDILSSTGDMEKRYGAVFVNRTNNDLKDLRRIKKKSFNYLKKVFESDGKDTEYE</sequence>
<evidence type="ECO:0000256" key="1">
    <source>
        <dbReference type="ARBA" id="ARBA00010838"/>
    </source>
</evidence>
<dbReference type="FunFam" id="3.20.20.80:FF:000004">
    <property type="entry name" value="Beta-glucosidase 6-phospho-beta-glucosidase"/>
    <property type="match status" value="1"/>
</dbReference>
<comment type="caution">
    <text evidence="6">The sequence shown here is derived from an EMBL/GenBank/DDBJ whole genome shotgun (WGS) entry which is preliminary data.</text>
</comment>
<name>H3NPR2_9FIRM</name>
<dbReference type="InterPro" id="IPR017853">
    <property type="entry name" value="GH"/>
</dbReference>
<keyword evidence="2" id="KW-0378">Hydrolase</keyword>
<evidence type="ECO:0000256" key="5">
    <source>
        <dbReference type="RuleBase" id="RU003690"/>
    </source>
</evidence>
<dbReference type="eggNOG" id="COG2723">
    <property type="taxonomic scope" value="Bacteria"/>
</dbReference>
<organism evidence="6 7">
    <name type="scientific">Helcococcus kunzii ATCC 51366</name>
    <dbReference type="NCBI Taxonomy" id="883114"/>
    <lineage>
        <taxon>Bacteria</taxon>
        <taxon>Bacillati</taxon>
        <taxon>Bacillota</taxon>
        <taxon>Tissierellia</taxon>
        <taxon>Tissierellales</taxon>
        <taxon>Peptoniphilaceae</taxon>
        <taxon>Helcococcus</taxon>
    </lineage>
</organism>
<evidence type="ECO:0000256" key="2">
    <source>
        <dbReference type="ARBA" id="ARBA00022801"/>
    </source>
</evidence>
<dbReference type="STRING" id="883114.HMPREF9709_01334"/>
<protein>
    <recommendedName>
        <fullName evidence="8">6-phospho-beta-glucosidase</fullName>
    </recommendedName>
</protein>
<dbReference type="PANTHER" id="PTHR10353">
    <property type="entry name" value="GLYCOSYL HYDROLASE"/>
    <property type="match status" value="1"/>
</dbReference>
<dbReference type="Gene3D" id="3.20.20.80">
    <property type="entry name" value="Glycosidases"/>
    <property type="match status" value="1"/>
</dbReference>
<evidence type="ECO:0000256" key="4">
    <source>
        <dbReference type="PROSITE-ProRule" id="PRU10055"/>
    </source>
</evidence>
<dbReference type="OrthoDB" id="1688691at2"/>
<dbReference type="PATRIC" id="fig|883114.3.peg.1325"/>
<dbReference type="InterPro" id="IPR001360">
    <property type="entry name" value="Glyco_hydro_1"/>
</dbReference>
<comment type="similarity">
    <text evidence="1 5">Belongs to the glycosyl hydrolase 1 family.</text>
</comment>
<dbReference type="PROSITE" id="PS00572">
    <property type="entry name" value="GLYCOSYL_HYDROL_F1_1"/>
    <property type="match status" value="1"/>
</dbReference>
<dbReference type="Proteomes" id="UP000004191">
    <property type="component" value="Unassembled WGS sequence"/>
</dbReference>
<dbReference type="PRINTS" id="PR00131">
    <property type="entry name" value="GLHYDRLASE1"/>
</dbReference>
<dbReference type="InterPro" id="IPR018120">
    <property type="entry name" value="Glyco_hydro_1_AS"/>
</dbReference>
<keyword evidence="3" id="KW-0326">Glycosidase</keyword>
<dbReference type="EMBL" id="AGEI01000024">
    <property type="protein sequence ID" value="EHR33290.1"/>
    <property type="molecule type" value="Genomic_DNA"/>
</dbReference>
<dbReference type="SUPFAM" id="SSF51445">
    <property type="entry name" value="(Trans)glycosidases"/>
    <property type="match status" value="1"/>
</dbReference>
<feature type="active site" description="Nucleophile" evidence="4">
    <location>
        <position position="347"/>
    </location>
</feature>
<keyword evidence="7" id="KW-1185">Reference proteome</keyword>
<evidence type="ECO:0000313" key="6">
    <source>
        <dbReference type="EMBL" id="EHR33290.1"/>
    </source>
</evidence>
<evidence type="ECO:0000313" key="7">
    <source>
        <dbReference type="Proteomes" id="UP000004191"/>
    </source>
</evidence>